<dbReference type="Pfam" id="PF01554">
    <property type="entry name" value="MatE"/>
    <property type="match status" value="1"/>
</dbReference>
<organism evidence="3 4">
    <name type="scientific">Cyprinus carpio</name>
    <name type="common">Common carp</name>
    <dbReference type="NCBI Taxonomy" id="7962"/>
    <lineage>
        <taxon>Eukaryota</taxon>
        <taxon>Metazoa</taxon>
        <taxon>Chordata</taxon>
        <taxon>Craniata</taxon>
        <taxon>Vertebrata</taxon>
        <taxon>Euteleostomi</taxon>
        <taxon>Actinopterygii</taxon>
        <taxon>Neopterygii</taxon>
        <taxon>Teleostei</taxon>
        <taxon>Ostariophysi</taxon>
        <taxon>Cypriniformes</taxon>
        <taxon>Cyprinidae</taxon>
        <taxon>Cyprininae</taxon>
        <taxon>Cyprinus</taxon>
    </lineage>
</organism>
<proteinExistence type="inferred from homology"/>
<accession>A0A8C1P8K1</accession>
<keyword evidence="4" id="KW-1185">Reference proteome</keyword>
<protein>
    <submittedName>
        <fullName evidence="3">Uncharacterized protein</fullName>
    </submittedName>
</protein>
<sequence length="220" mass="24194">MQQPLQADPVDRYIKAFFYFIIGWLMYCLQDMLMRVQSWWTCEVGGLLSGLISEVELGAQSGVYGLANIAYMFPIGFSVAGNVKVGNAMGAGDHSQHSLVLITKLTTPTHRSGKWSSNRNYIGCYHLKLHCIWGEHVYYYFFLQSNQAAGGSIVKGLGKQKIGAICNPVGYYAVGFPAGISLMFAVKWGIFGEAQIRAGVLPRGTDDGNMFVVTLTTQKV</sequence>
<reference evidence="3" key="1">
    <citation type="submission" date="2025-08" db="UniProtKB">
        <authorList>
            <consortium name="Ensembl"/>
        </authorList>
    </citation>
    <scope>IDENTIFICATION</scope>
</reference>
<dbReference type="Ensembl" id="ENSCCRT00010115249.1">
    <property type="protein sequence ID" value="ENSCCRP00010103718.1"/>
    <property type="gene ID" value="ENSCCRG00010045693.1"/>
</dbReference>
<dbReference type="PANTHER" id="PTHR11206">
    <property type="entry name" value="MULTIDRUG RESISTANCE PROTEIN"/>
    <property type="match status" value="1"/>
</dbReference>
<dbReference type="InterPro" id="IPR002528">
    <property type="entry name" value="MATE_fam"/>
</dbReference>
<comment type="similarity">
    <text evidence="1">Belongs to the multi antimicrobial extrusion (MATE) (TC 2.A.66.1) family.</text>
</comment>
<dbReference type="GO" id="GO:0042910">
    <property type="term" value="F:xenobiotic transmembrane transporter activity"/>
    <property type="evidence" value="ECO:0007669"/>
    <property type="project" value="InterPro"/>
</dbReference>
<evidence type="ECO:0000313" key="4">
    <source>
        <dbReference type="Proteomes" id="UP000694427"/>
    </source>
</evidence>
<dbReference type="Proteomes" id="UP000694427">
    <property type="component" value="Unplaced"/>
</dbReference>
<evidence type="ECO:0000313" key="3">
    <source>
        <dbReference type="Ensembl" id="ENSCCRP00010103718.1"/>
    </source>
</evidence>
<dbReference type="AlphaFoldDB" id="A0A8C1P8K1"/>
<dbReference type="GO" id="GO:0015297">
    <property type="term" value="F:antiporter activity"/>
    <property type="evidence" value="ECO:0007669"/>
    <property type="project" value="InterPro"/>
</dbReference>
<keyword evidence="2" id="KW-0472">Membrane</keyword>
<dbReference type="GO" id="GO:0016020">
    <property type="term" value="C:membrane"/>
    <property type="evidence" value="ECO:0007669"/>
    <property type="project" value="InterPro"/>
</dbReference>
<keyword evidence="2" id="KW-0812">Transmembrane</keyword>
<evidence type="ECO:0000256" key="2">
    <source>
        <dbReference type="SAM" id="Phobius"/>
    </source>
</evidence>
<evidence type="ECO:0000256" key="1">
    <source>
        <dbReference type="ARBA" id="ARBA00010199"/>
    </source>
</evidence>
<feature type="transmembrane region" description="Helical" evidence="2">
    <location>
        <begin position="12"/>
        <end position="29"/>
    </location>
</feature>
<reference evidence="3" key="2">
    <citation type="submission" date="2025-09" db="UniProtKB">
        <authorList>
            <consortium name="Ensembl"/>
        </authorList>
    </citation>
    <scope>IDENTIFICATION</scope>
</reference>
<keyword evidence="2" id="KW-1133">Transmembrane helix</keyword>
<name>A0A8C1P8K1_CYPCA</name>